<dbReference type="STRING" id="2082308.A0A2K1QZ16"/>
<keyword evidence="5" id="KW-1185">Reference proteome</keyword>
<dbReference type="InterPro" id="IPR036291">
    <property type="entry name" value="NAD(P)-bd_dom_sf"/>
</dbReference>
<gene>
    <name evidence="4" type="ORF">CAC42_5741</name>
</gene>
<dbReference type="SUPFAM" id="SSF51735">
    <property type="entry name" value="NAD(P)-binding Rossmann-fold domains"/>
    <property type="match status" value="1"/>
</dbReference>
<comment type="caution">
    <text evidence="4">The sequence shown here is derived from an EMBL/GenBank/DDBJ whole genome shotgun (WGS) entry which is preliminary data.</text>
</comment>
<dbReference type="AlphaFoldDB" id="A0A2K1QZ16"/>
<dbReference type="OrthoDB" id="419598at2759"/>
<keyword evidence="2" id="KW-0560">Oxidoreductase</keyword>
<protein>
    <submittedName>
        <fullName evidence="4">Arf-GAP with GTPase, ANK repeat and PH domain-containing protein 9</fullName>
    </submittedName>
</protein>
<keyword evidence="1" id="KW-0521">NADP</keyword>
<dbReference type="Gene3D" id="3.40.50.720">
    <property type="entry name" value="NAD(P)-binding Rossmann-like Domain"/>
    <property type="match status" value="1"/>
</dbReference>
<evidence type="ECO:0000256" key="2">
    <source>
        <dbReference type="ARBA" id="ARBA00023002"/>
    </source>
</evidence>
<dbReference type="InParanoid" id="A0A2K1QZ16"/>
<feature type="domain" description="NmrA-like" evidence="3">
    <location>
        <begin position="8"/>
        <end position="152"/>
    </location>
</feature>
<evidence type="ECO:0000256" key="1">
    <source>
        <dbReference type="ARBA" id="ARBA00022857"/>
    </source>
</evidence>
<dbReference type="EMBL" id="NKHZ01000025">
    <property type="protein sequence ID" value="PNS20291.1"/>
    <property type="molecule type" value="Genomic_DNA"/>
</dbReference>
<dbReference type="PANTHER" id="PTHR47706">
    <property type="entry name" value="NMRA-LIKE FAMILY PROTEIN"/>
    <property type="match status" value="1"/>
</dbReference>
<reference evidence="4 5" key="1">
    <citation type="submission" date="2017-06" db="EMBL/GenBank/DDBJ databases">
        <title>Draft genome sequence of a variant of Elsinoe murrayae.</title>
        <authorList>
            <person name="Cheng Q."/>
        </authorList>
    </citation>
    <scope>NUCLEOTIDE SEQUENCE [LARGE SCALE GENOMIC DNA]</scope>
    <source>
        <strain evidence="4 5">CQ-2017a</strain>
    </source>
</reference>
<dbReference type="GO" id="GO:0016491">
    <property type="term" value="F:oxidoreductase activity"/>
    <property type="evidence" value="ECO:0007669"/>
    <property type="project" value="UniProtKB-KW"/>
</dbReference>
<evidence type="ECO:0000313" key="5">
    <source>
        <dbReference type="Proteomes" id="UP000243797"/>
    </source>
</evidence>
<dbReference type="InterPro" id="IPR008030">
    <property type="entry name" value="NmrA-like"/>
</dbReference>
<dbReference type="Pfam" id="PF05368">
    <property type="entry name" value="NmrA"/>
    <property type="match status" value="1"/>
</dbReference>
<name>A0A2K1QZ16_9PEZI</name>
<organism evidence="4 5">
    <name type="scientific">Sphaceloma murrayae</name>
    <dbReference type="NCBI Taxonomy" id="2082308"/>
    <lineage>
        <taxon>Eukaryota</taxon>
        <taxon>Fungi</taxon>
        <taxon>Dikarya</taxon>
        <taxon>Ascomycota</taxon>
        <taxon>Pezizomycotina</taxon>
        <taxon>Dothideomycetes</taxon>
        <taxon>Dothideomycetidae</taxon>
        <taxon>Myriangiales</taxon>
        <taxon>Elsinoaceae</taxon>
        <taxon>Sphaceloma</taxon>
    </lineage>
</organism>
<evidence type="ECO:0000259" key="3">
    <source>
        <dbReference type="Pfam" id="PF05368"/>
    </source>
</evidence>
<dbReference type="InterPro" id="IPR051609">
    <property type="entry name" value="NmrA/Isoflavone_reductase-like"/>
</dbReference>
<accession>A0A2K1QZ16</accession>
<dbReference type="PANTHER" id="PTHR47706:SF7">
    <property type="entry name" value="CIPA-LIKE, PUTATIVE (AFU_ORTHOLOGUE AFUA_1G01630)-RELATED"/>
    <property type="match status" value="1"/>
</dbReference>
<dbReference type="Proteomes" id="UP000243797">
    <property type="component" value="Unassembled WGS sequence"/>
</dbReference>
<evidence type="ECO:0000313" key="4">
    <source>
        <dbReference type="EMBL" id="PNS20291.1"/>
    </source>
</evidence>
<proteinExistence type="predicted"/>
<sequence length="326" mass="35450">MSSNHLTKIAIVGASGSVGKYVVASLLANGKHQVMAITRADSKAVFPKGVVIAKVDYDDQATLVAALQGQDALIITMSVAAPPGQQQKLIAAAAEAKVPWILPNEWGGEYSDLVGQEVLIGPANKAMREYIEELGVSSWIGVACGFWYEFSLVGMQEQFGFDLKNRDVMLYDDGTTTITTSTWQKCGEAVAALLALPVSKATGVEGPVLEDWRNKYTHFSSFEISQRDMFESLKRVTGTKEEDWKVSTVPVEDYYKQGRDELAKGSRIGFAKALYGRMFFKDGAGNARVLTGLDDEKLGLSKEVLDDATKRAVDMYESGLLGQSHA</sequence>